<feature type="transmembrane region" description="Helical" evidence="2">
    <location>
        <begin position="401"/>
        <end position="421"/>
    </location>
</feature>
<dbReference type="Gene3D" id="1.20.1280.50">
    <property type="match status" value="1"/>
</dbReference>
<feature type="transmembrane region" description="Helical" evidence="2">
    <location>
        <begin position="474"/>
        <end position="500"/>
    </location>
</feature>
<keyword evidence="2" id="KW-1133">Transmembrane helix</keyword>
<dbReference type="Pfam" id="PF12937">
    <property type="entry name" value="F-box-like"/>
    <property type="match status" value="1"/>
</dbReference>
<feature type="region of interest" description="Disordered" evidence="1">
    <location>
        <begin position="155"/>
        <end position="187"/>
    </location>
</feature>
<evidence type="ECO:0000259" key="3">
    <source>
        <dbReference type="PROSITE" id="PS50181"/>
    </source>
</evidence>
<keyword evidence="2" id="KW-0812">Transmembrane</keyword>
<feature type="domain" description="F-box" evidence="3">
    <location>
        <begin position="61"/>
        <end position="107"/>
    </location>
</feature>
<protein>
    <submittedName>
        <fullName evidence="4">Fam11a</fullName>
    </submittedName>
</protein>
<keyword evidence="5" id="KW-1185">Reference proteome</keyword>
<name>A0ABQ8Z7D1_9EUKA</name>
<evidence type="ECO:0000313" key="5">
    <source>
        <dbReference type="Proteomes" id="UP001150062"/>
    </source>
</evidence>
<gene>
    <name evidence="4" type="ORF">M0813_14112</name>
</gene>
<feature type="transmembrane region" description="Helical" evidence="2">
    <location>
        <begin position="274"/>
        <end position="294"/>
    </location>
</feature>
<comment type="caution">
    <text evidence="4">The sequence shown here is derived from an EMBL/GenBank/DDBJ whole genome shotgun (WGS) entry which is preliminary data.</text>
</comment>
<dbReference type="PANTHER" id="PTHR13568:SF9">
    <property type="entry name" value="TRANSMEMBRANE PROTEIN 203"/>
    <property type="match status" value="1"/>
</dbReference>
<dbReference type="EMBL" id="JAOAOG010000042">
    <property type="protein sequence ID" value="KAJ6252584.1"/>
    <property type="molecule type" value="Genomic_DNA"/>
</dbReference>
<evidence type="ECO:0000256" key="1">
    <source>
        <dbReference type="SAM" id="MobiDB-lite"/>
    </source>
</evidence>
<feature type="compositionally biased region" description="Low complexity" evidence="1">
    <location>
        <begin position="177"/>
        <end position="187"/>
    </location>
</feature>
<evidence type="ECO:0000313" key="4">
    <source>
        <dbReference type="EMBL" id="KAJ6252584.1"/>
    </source>
</evidence>
<dbReference type="Pfam" id="PF10269">
    <property type="entry name" value="Tmemb_185A"/>
    <property type="match status" value="1"/>
</dbReference>
<dbReference type="InterPro" id="IPR001810">
    <property type="entry name" value="F-box_dom"/>
</dbReference>
<dbReference type="SUPFAM" id="SSF81383">
    <property type="entry name" value="F-box domain"/>
    <property type="match status" value="1"/>
</dbReference>
<feature type="transmembrane region" description="Helical" evidence="2">
    <location>
        <begin position="506"/>
        <end position="527"/>
    </location>
</feature>
<reference evidence="4" key="1">
    <citation type="submission" date="2022-08" db="EMBL/GenBank/DDBJ databases">
        <title>Novel sulfate-reducing endosymbionts in the free-living metamonad Anaeramoeba.</title>
        <authorList>
            <person name="Jerlstrom-Hultqvist J."/>
            <person name="Cepicka I."/>
            <person name="Gallot-Lavallee L."/>
            <person name="Salas-Leiva D."/>
            <person name="Curtis B.A."/>
            <person name="Zahonova K."/>
            <person name="Pipaliya S."/>
            <person name="Dacks J."/>
            <person name="Roger A.J."/>
        </authorList>
    </citation>
    <scope>NUCLEOTIDE SEQUENCE</scope>
    <source>
        <strain evidence="4">Schooner1</strain>
    </source>
</reference>
<feature type="transmembrane region" description="Helical" evidence="2">
    <location>
        <begin position="441"/>
        <end position="462"/>
    </location>
</feature>
<feature type="transmembrane region" description="Helical" evidence="2">
    <location>
        <begin position="334"/>
        <end position="355"/>
    </location>
</feature>
<keyword evidence="2" id="KW-0472">Membrane</keyword>
<proteinExistence type="predicted"/>
<dbReference type="InterPro" id="IPR019396">
    <property type="entry name" value="TM_Fragile-X-F-assoc"/>
</dbReference>
<evidence type="ECO:0000256" key="2">
    <source>
        <dbReference type="SAM" id="Phobius"/>
    </source>
</evidence>
<feature type="transmembrane region" description="Helical" evidence="2">
    <location>
        <begin position="367"/>
        <end position="389"/>
    </location>
</feature>
<accession>A0ABQ8Z7D1</accession>
<dbReference type="PANTHER" id="PTHR13568">
    <property type="entry name" value="FAM11A, B PROTEIN"/>
    <property type="match status" value="1"/>
</dbReference>
<organism evidence="4 5">
    <name type="scientific">Anaeramoeba flamelloides</name>
    <dbReference type="NCBI Taxonomy" id="1746091"/>
    <lineage>
        <taxon>Eukaryota</taxon>
        <taxon>Metamonada</taxon>
        <taxon>Anaeramoebidae</taxon>
        <taxon>Anaeramoeba</taxon>
    </lineage>
</organism>
<dbReference type="Proteomes" id="UP001150062">
    <property type="component" value="Unassembled WGS sequence"/>
</dbReference>
<feature type="transmembrane region" description="Helical" evidence="2">
    <location>
        <begin position="306"/>
        <end position="327"/>
    </location>
</feature>
<dbReference type="InterPro" id="IPR036047">
    <property type="entry name" value="F-box-like_dom_sf"/>
</dbReference>
<dbReference type="PROSITE" id="PS50181">
    <property type="entry name" value="FBOX"/>
    <property type="match status" value="1"/>
</dbReference>
<sequence length="538" mass="62031">MMELNDRIKKNVTEETRNHTYVSHNYKTVIKIKDYNEGPYICGRWGAIANKAKDPPSGTEDLTLDQLPEAVLWEIFRYLPPIKLIFLETMCISFNNIIQDQALWKEVSYRYEDLFIWDNIDFDRRAATHKSHLQTFGNLSDLANVLYKKIDNGDDVSGSGSGSDTQDDELNKHNKNNHSNNNSGNQSNLKRELKEFIYQDRRVGGIVIQTTKKIRMQYIYELENPKEVLISKIKELKNLDQKKTGIVESNLKRNRQLRLSRNFNGNFIFNSSKLILLLLSLGLVASTVLLNLFVDNKLDDKNKFWIIFPFILIIAIMIILFFIFFIAKKRDTDIFKCTEVLIITPILLGCGYLLLLPLRALNYFSFRYTYCSIPLLIVIGIIACAAIIYGFKVDSENYRQWFSMLPLLIIPSCLFIFILLGCLKLDNKIEASWPKIFIPLFYIHFSPFVVVCFLFMAPCDACDAKYTDSLAALGYLYLLILGLMLLPLCAFEILLVVYASTSGISHFGYVLIPIYLYELIAFSLSILHCSSPKRVDYF</sequence>
<feature type="compositionally biased region" description="Low complexity" evidence="1">
    <location>
        <begin position="155"/>
        <end position="164"/>
    </location>
</feature>